<evidence type="ECO:0000313" key="2">
    <source>
        <dbReference type="EMBL" id="GBM29033.1"/>
    </source>
</evidence>
<sequence length="78" mass="8701">MIQGFEKRVHKEEIPPRCLCVRCHLKDNRQDINKGIQGGHIMAITHVSPVIKVKSMDRMHVTSHPPTPDLPAAAIGQS</sequence>
<evidence type="ECO:0000313" key="3">
    <source>
        <dbReference type="Proteomes" id="UP000499080"/>
    </source>
</evidence>
<keyword evidence="3" id="KW-1185">Reference proteome</keyword>
<dbReference type="Proteomes" id="UP000499080">
    <property type="component" value="Unassembled WGS sequence"/>
</dbReference>
<gene>
    <name evidence="2" type="ORF">AVEN_66432_1</name>
</gene>
<organism evidence="2 3">
    <name type="scientific">Araneus ventricosus</name>
    <name type="common">Orbweaver spider</name>
    <name type="synonym">Epeira ventricosa</name>
    <dbReference type="NCBI Taxonomy" id="182803"/>
    <lineage>
        <taxon>Eukaryota</taxon>
        <taxon>Metazoa</taxon>
        <taxon>Ecdysozoa</taxon>
        <taxon>Arthropoda</taxon>
        <taxon>Chelicerata</taxon>
        <taxon>Arachnida</taxon>
        <taxon>Araneae</taxon>
        <taxon>Araneomorphae</taxon>
        <taxon>Entelegynae</taxon>
        <taxon>Araneoidea</taxon>
        <taxon>Araneidae</taxon>
        <taxon>Araneus</taxon>
    </lineage>
</organism>
<name>A0A4Y2EIP1_ARAVE</name>
<dbReference type="AlphaFoldDB" id="A0A4Y2EIP1"/>
<proteinExistence type="predicted"/>
<reference evidence="2 3" key="1">
    <citation type="journal article" date="2019" name="Sci. Rep.">
        <title>Orb-weaving spider Araneus ventricosus genome elucidates the spidroin gene catalogue.</title>
        <authorList>
            <person name="Kono N."/>
            <person name="Nakamura H."/>
            <person name="Ohtoshi R."/>
            <person name="Moran D.A.P."/>
            <person name="Shinohara A."/>
            <person name="Yoshida Y."/>
            <person name="Fujiwara M."/>
            <person name="Mori M."/>
            <person name="Tomita M."/>
            <person name="Arakawa K."/>
        </authorList>
    </citation>
    <scope>NUCLEOTIDE SEQUENCE [LARGE SCALE GENOMIC DNA]</scope>
</reference>
<comment type="caution">
    <text evidence="2">The sequence shown here is derived from an EMBL/GenBank/DDBJ whole genome shotgun (WGS) entry which is preliminary data.</text>
</comment>
<accession>A0A4Y2EIP1</accession>
<dbReference type="EMBL" id="BGPR01000625">
    <property type="protein sequence ID" value="GBM29033.1"/>
    <property type="molecule type" value="Genomic_DNA"/>
</dbReference>
<feature type="region of interest" description="Disordered" evidence="1">
    <location>
        <begin position="59"/>
        <end position="78"/>
    </location>
</feature>
<evidence type="ECO:0000256" key="1">
    <source>
        <dbReference type="SAM" id="MobiDB-lite"/>
    </source>
</evidence>
<protein>
    <submittedName>
        <fullName evidence="2">Uncharacterized protein</fullName>
    </submittedName>
</protein>